<gene>
    <name evidence="1" type="ORF">BJ684DRAFT_21255</name>
</gene>
<dbReference type="Gene3D" id="3.80.10.10">
    <property type="entry name" value="Ribonuclease Inhibitor"/>
    <property type="match status" value="1"/>
</dbReference>
<evidence type="ECO:0000313" key="2">
    <source>
        <dbReference type="Proteomes" id="UP000267251"/>
    </source>
</evidence>
<reference evidence="2" key="1">
    <citation type="journal article" date="2018" name="Nat. Microbiol.">
        <title>Leveraging single-cell genomics to expand the fungal tree of life.</title>
        <authorList>
            <person name="Ahrendt S.R."/>
            <person name="Quandt C.A."/>
            <person name="Ciobanu D."/>
            <person name="Clum A."/>
            <person name="Salamov A."/>
            <person name="Andreopoulos B."/>
            <person name="Cheng J.F."/>
            <person name="Woyke T."/>
            <person name="Pelin A."/>
            <person name="Henrissat B."/>
            <person name="Reynolds N.K."/>
            <person name="Benny G.L."/>
            <person name="Smith M.E."/>
            <person name="James T.Y."/>
            <person name="Grigoriev I.V."/>
        </authorList>
    </citation>
    <scope>NUCLEOTIDE SEQUENCE [LARGE SCALE GENOMIC DNA]</scope>
</reference>
<dbReference type="EMBL" id="KZ988442">
    <property type="protein sequence ID" value="RKP12188.1"/>
    <property type="molecule type" value="Genomic_DNA"/>
</dbReference>
<dbReference type="SUPFAM" id="SSF52047">
    <property type="entry name" value="RNI-like"/>
    <property type="match status" value="1"/>
</dbReference>
<keyword evidence="2" id="KW-1185">Reference proteome</keyword>
<accession>A0A4P9Y0D7</accession>
<evidence type="ECO:0008006" key="3">
    <source>
        <dbReference type="Google" id="ProtNLM"/>
    </source>
</evidence>
<proteinExistence type="predicted"/>
<organism evidence="1 2">
    <name type="scientific">Piptocephalis cylindrospora</name>
    <dbReference type="NCBI Taxonomy" id="1907219"/>
    <lineage>
        <taxon>Eukaryota</taxon>
        <taxon>Fungi</taxon>
        <taxon>Fungi incertae sedis</taxon>
        <taxon>Zoopagomycota</taxon>
        <taxon>Zoopagomycotina</taxon>
        <taxon>Zoopagomycetes</taxon>
        <taxon>Zoopagales</taxon>
        <taxon>Piptocephalidaceae</taxon>
        <taxon>Piptocephalis</taxon>
    </lineage>
</organism>
<dbReference type="InterPro" id="IPR032675">
    <property type="entry name" value="LRR_dom_sf"/>
</dbReference>
<feature type="non-terminal residue" evidence="1">
    <location>
        <position position="342"/>
    </location>
</feature>
<name>A0A4P9Y0D7_9FUNG</name>
<sequence>MPAGYSTKPGTFPGHPYSTAPPSPFSTITPPPSLEYWGLGMALEKLTLLFPFNDEPLDSDDAPAGWEQKSGWEVTGTSEGEWALTSPYLAKRAWCTQSVDLGQYHTSPRVAPSLRDLDVCAIARLPRLRSLSLARASSESLTLSALTSLLVLQGQGLVHLDLSYIPMVDDLLVRTVVKHAPQLRKLRVRGCLRITDQAVWDMGESFDRPLELLDISGCRHIRGAGFASWSSSVSRSSPVRALFLAGTNITPATLTRLVRSHPCLCQLSLDGSRAEGVLEWLSSQGPSLTHLRLVQPSAMSRSLLLAVPSTSAPSSFPGPSIPPSHYLSQLISLELAQDPGLI</sequence>
<dbReference type="GO" id="GO:0031146">
    <property type="term" value="P:SCF-dependent proteasomal ubiquitin-dependent protein catabolic process"/>
    <property type="evidence" value="ECO:0007669"/>
    <property type="project" value="TreeGrafter"/>
</dbReference>
<dbReference type="PANTHER" id="PTHR13318:SF190">
    <property type="entry name" value="PARTNER OF PAIRED, ISOFORM B"/>
    <property type="match status" value="1"/>
</dbReference>
<dbReference type="AlphaFoldDB" id="A0A4P9Y0D7"/>
<evidence type="ECO:0000313" key="1">
    <source>
        <dbReference type="EMBL" id="RKP12188.1"/>
    </source>
</evidence>
<dbReference type="SMART" id="SM00367">
    <property type="entry name" value="LRR_CC"/>
    <property type="match status" value="4"/>
</dbReference>
<dbReference type="OrthoDB" id="2585512at2759"/>
<dbReference type="PANTHER" id="PTHR13318">
    <property type="entry name" value="PARTNER OF PAIRED, ISOFORM B-RELATED"/>
    <property type="match status" value="1"/>
</dbReference>
<dbReference type="GO" id="GO:0019005">
    <property type="term" value="C:SCF ubiquitin ligase complex"/>
    <property type="evidence" value="ECO:0007669"/>
    <property type="project" value="TreeGrafter"/>
</dbReference>
<dbReference type="InterPro" id="IPR006553">
    <property type="entry name" value="Leu-rich_rpt_Cys-con_subtyp"/>
</dbReference>
<dbReference type="Proteomes" id="UP000267251">
    <property type="component" value="Unassembled WGS sequence"/>
</dbReference>
<protein>
    <recommendedName>
        <fullName evidence="3">F-box domain-containing protein</fullName>
    </recommendedName>
</protein>